<protein>
    <submittedName>
        <fullName evidence="2">Uncharacterized protein</fullName>
    </submittedName>
</protein>
<feature type="transmembrane region" description="Helical" evidence="1">
    <location>
        <begin position="127"/>
        <end position="150"/>
    </location>
</feature>
<comment type="caution">
    <text evidence="2">The sequence shown here is derived from an EMBL/GenBank/DDBJ whole genome shotgun (WGS) entry which is preliminary data.</text>
</comment>
<accession>A0A7V3VT74</accession>
<organism evidence="2">
    <name type="scientific">Mesoaciditoga lauensis</name>
    <dbReference type="NCBI Taxonomy" id="1495039"/>
    <lineage>
        <taxon>Bacteria</taxon>
        <taxon>Thermotogati</taxon>
        <taxon>Thermotogota</taxon>
        <taxon>Thermotogae</taxon>
        <taxon>Mesoaciditogales</taxon>
        <taxon>Mesoaciditogaceae</taxon>
        <taxon>Mesoaciditoga</taxon>
    </lineage>
</organism>
<reference evidence="2" key="1">
    <citation type="journal article" date="2020" name="mSystems">
        <title>Genome- and Community-Level Interaction Insights into Carbon Utilization and Element Cycling Functions of Hydrothermarchaeota in Hydrothermal Sediment.</title>
        <authorList>
            <person name="Zhou Z."/>
            <person name="Liu Y."/>
            <person name="Xu W."/>
            <person name="Pan J."/>
            <person name="Luo Z.H."/>
            <person name="Li M."/>
        </authorList>
    </citation>
    <scope>NUCLEOTIDE SEQUENCE [LARGE SCALE GENOMIC DNA]</scope>
    <source>
        <strain evidence="2">SpSt-966</strain>
    </source>
</reference>
<evidence type="ECO:0000313" key="2">
    <source>
        <dbReference type="EMBL" id="HGE75799.1"/>
    </source>
</evidence>
<keyword evidence="1" id="KW-0812">Transmembrane</keyword>
<gene>
    <name evidence="2" type="ORF">ENX73_06730</name>
</gene>
<feature type="transmembrane region" description="Helical" evidence="1">
    <location>
        <begin position="6"/>
        <end position="23"/>
    </location>
</feature>
<evidence type="ECO:0000256" key="1">
    <source>
        <dbReference type="SAM" id="Phobius"/>
    </source>
</evidence>
<sequence length="208" mass="23716">MVWINFLEALIIVTVIYLPLLVGKSKRNEESLFWASLVSVFLALVATFVVNSEKLIGINIFNYLPILIALIAGFISYGIYGLNSKPTYTKLSPITWLIFLPLTDNLALRHIGLFYTSEWVYKIQILAWYVTVNVFLFAIIAALIFFFIYIRNGIKSALIEAAMAFVIGMIAGYIYFNYGILMAIISEIVFNFWRILFGFIKNKSTTQS</sequence>
<feature type="transmembrane region" description="Helical" evidence="1">
    <location>
        <begin position="94"/>
        <end position="115"/>
    </location>
</feature>
<proteinExistence type="predicted"/>
<feature type="transmembrane region" description="Helical" evidence="1">
    <location>
        <begin position="63"/>
        <end position="82"/>
    </location>
</feature>
<name>A0A7V3VT74_9BACT</name>
<keyword evidence="1" id="KW-0472">Membrane</keyword>
<feature type="transmembrane region" description="Helical" evidence="1">
    <location>
        <begin position="32"/>
        <end position="51"/>
    </location>
</feature>
<dbReference type="EMBL" id="DTPE01000268">
    <property type="protein sequence ID" value="HGE75799.1"/>
    <property type="molecule type" value="Genomic_DNA"/>
</dbReference>
<feature type="transmembrane region" description="Helical" evidence="1">
    <location>
        <begin position="157"/>
        <end position="176"/>
    </location>
</feature>
<dbReference type="AlphaFoldDB" id="A0A7V3VT74"/>
<keyword evidence="1" id="KW-1133">Transmembrane helix</keyword>